<proteinExistence type="predicted"/>
<feature type="region of interest" description="Disordered" evidence="1">
    <location>
        <begin position="264"/>
        <end position="302"/>
    </location>
</feature>
<accession>A0A7R8W4U1</accession>
<evidence type="ECO:0000313" key="2">
    <source>
        <dbReference type="EMBL" id="CAD7222700.1"/>
    </source>
</evidence>
<sequence length="302" mass="33809">MASEPLLSSRSLAWHLQRGMLCKQHFYLYANFNLNKPEGGIIVPHEARHIPSSSSDWKCLLAGAAEETRQFRRFYFCSYFHGSPSIEDPSEENVRSEKAAESSSSCDIVTSTNTMYIFLAFLACLLPFASLTQGSTEPLAARKFPNGHDMMNSPVSFSWGDTWGSSSGPRYKSWEELEISTDEAAHSQHLPNIVSDNAIKWGGENLSSWPQHLRVRRSTIRACGSALYDVYYALCANAKRKRRHPSPCAKRNSRRLLSKLVQCRRPEEPLPLEPSQPPTLTSSDQASPNQRTENATSDPGPK</sequence>
<reference evidence="2" key="1">
    <citation type="submission" date="2020-11" db="EMBL/GenBank/DDBJ databases">
        <authorList>
            <person name="Tran Van P."/>
        </authorList>
    </citation>
    <scope>NUCLEOTIDE SEQUENCE</scope>
</reference>
<gene>
    <name evidence="2" type="ORF">CTOB1V02_LOCUS701</name>
</gene>
<evidence type="ECO:0000256" key="1">
    <source>
        <dbReference type="SAM" id="MobiDB-lite"/>
    </source>
</evidence>
<organism evidence="2">
    <name type="scientific">Cyprideis torosa</name>
    <dbReference type="NCBI Taxonomy" id="163714"/>
    <lineage>
        <taxon>Eukaryota</taxon>
        <taxon>Metazoa</taxon>
        <taxon>Ecdysozoa</taxon>
        <taxon>Arthropoda</taxon>
        <taxon>Crustacea</taxon>
        <taxon>Oligostraca</taxon>
        <taxon>Ostracoda</taxon>
        <taxon>Podocopa</taxon>
        <taxon>Podocopida</taxon>
        <taxon>Cytherocopina</taxon>
        <taxon>Cytheroidea</taxon>
        <taxon>Cytherideidae</taxon>
        <taxon>Cyprideis</taxon>
    </lineage>
</organism>
<feature type="non-terminal residue" evidence="2">
    <location>
        <position position="302"/>
    </location>
</feature>
<dbReference type="AlphaFoldDB" id="A0A7R8W4U1"/>
<protein>
    <submittedName>
        <fullName evidence="2">Uncharacterized protein</fullName>
    </submittedName>
</protein>
<feature type="compositionally biased region" description="Polar residues" evidence="1">
    <location>
        <begin position="284"/>
        <end position="302"/>
    </location>
</feature>
<dbReference type="EMBL" id="OB660093">
    <property type="protein sequence ID" value="CAD7222700.1"/>
    <property type="molecule type" value="Genomic_DNA"/>
</dbReference>
<name>A0A7R8W4U1_9CRUS</name>